<evidence type="ECO:0000313" key="2">
    <source>
        <dbReference type="Proteomes" id="UP000069697"/>
    </source>
</evidence>
<reference evidence="2" key="2">
    <citation type="submission" date="2016-01" db="EMBL/GenBank/DDBJ databases">
        <title>Draft Genome Sequence of Paenibacillus amylolyticus Heshi-A3 that Was Isolated from Fermented Rice Bran with Aging Salted Mackerel, Which Was Named Heshiko as Traditional Fermented Seafood in Japan.</title>
        <authorList>
            <person name="Akuzawa S."/>
            <person name="Nakagawa J."/>
            <person name="Kanekatsu T."/>
            <person name="Kubota E."/>
            <person name="Ohtake R."/>
            <person name="Suzuki T."/>
            <person name="Kanesaki Y."/>
        </authorList>
    </citation>
    <scope>NUCLEOTIDE SEQUENCE [LARGE SCALE GENOMIC DNA]</scope>
    <source>
        <strain evidence="2">Heshi-A3</strain>
    </source>
</reference>
<accession>A0A117I164</accession>
<gene>
    <name evidence="1" type="ORF">PAHA3_1736</name>
</gene>
<dbReference type="AlphaFoldDB" id="A0A117I164"/>
<dbReference type="Proteomes" id="UP000069697">
    <property type="component" value="Unassembled WGS sequence"/>
</dbReference>
<proteinExistence type="predicted"/>
<comment type="caution">
    <text evidence="1">The sequence shown here is derived from an EMBL/GenBank/DDBJ whole genome shotgun (WGS) entry which is preliminary data.</text>
</comment>
<sequence>MTSSGFPINPLMPPIRPYPNATIVIKTIDSPRYFPTIKDIVPMGYVDSSCQLPSSFSDVNEKEPRNSVINGKRYRIRFNIEPVVPEYP</sequence>
<protein>
    <submittedName>
        <fullName evidence="1">Choline kinase</fullName>
    </submittedName>
</protein>
<organism evidence="1 2">
    <name type="scientific">Paenibacillus amylolyticus</name>
    <dbReference type="NCBI Taxonomy" id="1451"/>
    <lineage>
        <taxon>Bacteria</taxon>
        <taxon>Bacillati</taxon>
        <taxon>Bacillota</taxon>
        <taxon>Bacilli</taxon>
        <taxon>Bacillales</taxon>
        <taxon>Paenibacillaceae</taxon>
        <taxon>Paenibacillus</taxon>
    </lineage>
</organism>
<keyword evidence="1" id="KW-0808">Transferase</keyword>
<evidence type="ECO:0000313" key="1">
    <source>
        <dbReference type="EMBL" id="GAS81662.1"/>
    </source>
</evidence>
<keyword evidence="1" id="KW-0418">Kinase</keyword>
<name>A0A117I164_PAEAM</name>
<dbReference type="EMBL" id="BCNV01000001">
    <property type="protein sequence ID" value="GAS81662.1"/>
    <property type="molecule type" value="Genomic_DNA"/>
</dbReference>
<dbReference type="GO" id="GO:0016301">
    <property type="term" value="F:kinase activity"/>
    <property type="evidence" value="ECO:0007669"/>
    <property type="project" value="UniProtKB-KW"/>
</dbReference>
<reference evidence="1 2" key="1">
    <citation type="journal article" date="2016" name="Genome Announc.">
        <title>Draft Genome Sequence of Paenibacillus amylolyticus Heshi-A3, Isolated from Fermented Rice Bran in a Japanese Fermented Seafood Dish.</title>
        <authorList>
            <person name="Akuzawa S."/>
            <person name="Nagaoka J."/>
            <person name="Kanekatsu M."/>
            <person name="Kubota E."/>
            <person name="Ohtake R."/>
            <person name="Suzuki T."/>
            <person name="Kanesaki Y."/>
        </authorList>
    </citation>
    <scope>NUCLEOTIDE SEQUENCE [LARGE SCALE GENOMIC DNA]</scope>
    <source>
        <strain evidence="1 2">Heshi-A3</strain>
    </source>
</reference>